<sequence length="336" mass="36601">MSKRLTEGDLDQVESWIGSGPKTFDLLYSITRNGCNASVLHQKCDNQGPTLTVLYNMEGSVYGGYTGVSWQSPHNVLNQTDDAAFLYQLDISSSKIPKKFPSKSGQTAICSFVGHGPIFGSNTSVDLFTFSGDILKSSSGEYNMNGNMILYGKNYETGGTLPKEVNNGHMRVAELEVYAVKDGRRQKPDLPTPWRKTAKWGPKLLDSLKEEVKGIKPPAGLGVPHFNILLLGPLGSGKSSFCNLVASVFRGRISHQARVGGSTLTSTTTLFTPYDFGDKASLQLYDTSGIDETNTLDLLQCNNILEGNVPNFYEMTPKSLISNDDADFLSAMAHTE</sequence>
<dbReference type="Pfam" id="PF07534">
    <property type="entry name" value="TLD"/>
    <property type="match status" value="1"/>
</dbReference>
<evidence type="ECO:0000313" key="4">
    <source>
        <dbReference type="Proteomes" id="UP001164746"/>
    </source>
</evidence>
<evidence type="ECO:0000313" key="3">
    <source>
        <dbReference type="EMBL" id="WAQ94438.1"/>
    </source>
</evidence>
<proteinExistence type="inferred from homology"/>
<feature type="domain" description="TLDc" evidence="2">
    <location>
        <begin position="1"/>
        <end position="181"/>
    </location>
</feature>
<dbReference type="Proteomes" id="UP001164746">
    <property type="component" value="Chromosome 1"/>
</dbReference>
<keyword evidence="4" id="KW-1185">Reference proteome</keyword>
<organism evidence="3 4">
    <name type="scientific">Mya arenaria</name>
    <name type="common">Soft-shell clam</name>
    <dbReference type="NCBI Taxonomy" id="6604"/>
    <lineage>
        <taxon>Eukaryota</taxon>
        <taxon>Metazoa</taxon>
        <taxon>Spiralia</taxon>
        <taxon>Lophotrochozoa</taxon>
        <taxon>Mollusca</taxon>
        <taxon>Bivalvia</taxon>
        <taxon>Autobranchia</taxon>
        <taxon>Heteroconchia</taxon>
        <taxon>Euheterodonta</taxon>
        <taxon>Imparidentia</taxon>
        <taxon>Neoheterodontei</taxon>
        <taxon>Myida</taxon>
        <taxon>Myoidea</taxon>
        <taxon>Myidae</taxon>
        <taxon>Mya</taxon>
    </lineage>
</organism>
<dbReference type="PANTHER" id="PTHR14241:SF32">
    <property type="entry name" value="VWFA DOMAIN-CONTAINING PROTEIN-RELATED"/>
    <property type="match status" value="1"/>
</dbReference>
<name>A0ABY7DED3_MYAAR</name>
<protein>
    <submittedName>
        <fullName evidence="3">IFI44-like protein</fullName>
    </submittedName>
</protein>
<accession>A0ABY7DED3</accession>
<dbReference type="PANTHER" id="PTHR14241">
    <property type="entry name" value="INTERFERON-INDUCED PROTEIN 44"/>
    <property type="match status" value="1"/>
</dbReference>
<reference evidence="3" key="1">
    <citation type="submission" date="2022-11" db="EMBL/GenBank/DDBJ databases">
        <title>Centuries of genome instability and evolution in soft-shell clam transmissible cancer (bioRxiv).</title>
        <authorList>
            <person name="Hart S.F.M."/>
            <person name="Yonemitsu M.A."/>
            <person name="Giersch R.M."/>
            <person name="Beal B.F."/>
            <person name="Arriagada G."/>
            <person name="Davis B.W."/>
            <person name="Ostrander E.A."/>
            <person name="Goff S.P."/>
            <person name="Metzger M.J."/>
        </authorList>
    </citation>
    <scope>NUCLEOTIDE SEQUENCE</scope>
    <source>
        <strain evidence="3">MELC-2E11</strain>
        <tissue evidence="3">Siphon/mantle</tissue>
    </source>
</reference>
<dbReference type="PROSITE" id="PS51886">
    <property type="entry name" value="TLDC"/>
    <property type="match status" value="1"/>
</dbReference>
<dbReference type="EMBL" id="CP111012">
    <property type="protein sequence ID" value="WAQ94438.1"/>
    <property type="molecule type" value="Genomic_DNA"/>
</dbReference>
<dbReference type="SUPFAM" id="SSF52540">
    <property type="entry name" value="P-loop containing nucleoside triphosphate hydrolases"/>
    <property type="match status" value="1"/>
</dbReference>
<dbReference type="InterPro" id="IPR027417">
    <property type="entry name" value="P-loop_NTPase"/>
</dbReference>
<dbReference type="Gene3D" id="3.40.50.300">
    <property type="entry name" value="P-loop containing nucleotide triphosphate hydrolases"/>
    <property type="match status" value="1"/>
</dbReference>
<gene>
    <name evidence="3" type="ORF">MAR_006909</name>
</gene>
<dbReference type="CDD" id="cd00882">
    <property type="entry name" value="Ras_like_GTPase"/>
    <property type="match status" value="1"/>
</dbReference>
<dbReference type="InterPro" id="IPR006571">
    <property type="entry name" value="TLDc_dom"/>
</dbReference>
<dbReference type="SMART" id="SM00584">
    <property type="entry name" value="TLDc"/>
    <property type="match status" value="1"/>
</dbReference>
<evidence type="ECO:0000256" key="1">
    <source>
        <dbReference type="ARBA" id="ARBA00009243"/>
    </source>
</evidence>
<evidence type="ECO:0000259" key="2">
    <source>
        <dbReference type="PROSITE" id="PS51886"/>
    </source>
</evidence>
<comment type="similarity">
    <text evidence="1">Belongs to the IFI44 family.</text>
</comment>